<dbReference type="Gene3D" id="3.10.180.10">
    <property type="entry name" value="2,3-Dihydroxybiphenyl 1,2-Dioxygenase, domain 1"/>
    <property type="match status" value="1"/>
</dbReference>
<dbReference type="InterPro" id="IPR029068">
    <property type="entry name" value="Glyas_Bleomycin-R_OHBP_Dase"/>
</dbReference>
<evidence type="ECO:0000313" key="2">
    <source>
        <dbReference type="EMBL" id="PPK67093.1"/>
    </source>
</evidence>
<dbReference type="AlphaFoldDB" id="A0A2S6GPJ8"/>
<organism evidence="2 3">
    <name type="scientific">Actinokineospora auranticolor</name>
    <dbReference type="NCBI Taxonomy" id="155976"/>
    <lineage>
        <taxon>Bacteria</taxon>
        <taxon>Bacillati</taxon>
        <taxon>Actinomycetota</taxon>
        <taxon>Actinomycetes</taxon>
        <taxon>Pseudonocardiales</taxon>
        <taxon>Pseudonocardiaceae</taxon>
        <taxon>Actinokineospora</taxon>
    </lineage>
</organism>
<sequence>MKPRIDHVLLGARTVEPVRELLWDRYGFGLTDGSPNPDGTASWVVPFDTPEVQYLEVLVVHDEKALADKDFGKLFLERTAQGPALLNWAVLVEDIEAVAAGVRSLTGADPDLYAGESVRADGQVVPWAEAAFALSWESGVLPFFLRYGNAEARAARVPADLAAAGHRVCPTAITGLLLGAASAHDHLTDRWPTLDALPVRHSPAGSGPGEGPLAVQISTVDGPVTLELP</sequence>
<reference evidence="2 3" key="1">
    <citation type="submission" date="2018-02" db="EMBL/GenBank/DDBJ databases">
        <title>Genomic Encyclopedia of Archaeal and Bacterial Type Strains, Phase II (KMG-II): from individual species to whole genera.</title>
        <authorList>
            <person name="Goeker M."/>
        </authorList>
    </citation>
    <scope>NUCLEOTIDE SEQUENCE [LARGE SCALE GENOMIC DNA]</scope>
    <source>
        <strain evidence="2 3">YU 961-1</strain>
    </source>
</reference>
<dbReference type="Pfam" id="PF13468">
    <property type="entry name" value="Glyoxalase_3"/>
    <property type="match status" value="1"/>
</dbReference>
<keyword evidence="3" id="KW-1185">Reference proteome</keyword>
<dbReference type="Proteomes" id="UP000239203">
    <property type="component" value="Unassembled WGS sequence"/>
</dbReference>
<accession>A0A2S6GPJ8</accession>
<evidence type="ECO:0000259" key="1">
    <source>
        <dbReference type="Pfam" id="PF13468"/>
    </source>
</evidence>
<gene>
    <name evidence="2" type="ORF">CLV40_10890</name>
</gene>
<name>A0A2S6GPJ8_9PSEU</name>
<dbReference type="InterPro" id="IPR025870">
    <property type="entry name" value="Glyoxalase-like_dom"/>
</dbReference>
<evidence type="ECO:0000313" key="3">
    <source>
        <dbReference type="Proteomes" id="UP000239203"/>
    </source>
</evidence>
<feature type="domain" description="Glyoxalase-like" evidence="1">
    <location>
        <begin position="5"/>
        <end position="192"/>
    </location>
</feature>
<comment type="caution">
    <text evidence="2">The sequence shown here is derived from an EMBL/GenBank/DDBJ whole genome shotgun (WGS) entry which is preliminary data.</text>
</comment>
<dbReference type="EMBL" id="PTIX01000008">
    <property type="protein sequence ID" value="PPK67093.1"/>
    <property type="molecule type" value="Genomic_DNA"/>
</dbReference>
<dbReference type="RefSeq" id="WP_104480000.1">
    <property type="nucleotide sequence ID" value="NZ_CP154825.1"/>
</dbReference>
<proteinExistence type="predicted"/>
<dbReference type="OrthoDB" id="3395050at2"/>
<protein>
    <submittedName>
        <fullName evidence="2">Glyoxalase-like protein</fullName>
    </submittedName>
</protein>